<reference evidence="3 4" key="1">
    <citation type="submission" date="2015-09" db="EMBL/GenBank/DDBJ databases">
        <title>Genome sequence of Oxobacter pfennigii DSM 3222.</title>
        <authorList>
            <person name="Poehlein A."/>
            <person name="Bengelsdorf F.R."/>
            <person name="Schiel-Bengelsdorf B."/>
            <person name="Duerre P."/>
            <person name="Daniel R."/>
        </authorList>
    </citation>
    <scope>NUCLEOTIDE SEQUENCE [LARGE SCALE GENOMIC DNA]</scope>
    <source>
        <strain evidence="3 4">DSM 3222</strain>
    </source>
</reference>
<sequence>MFYLLLGIIILILLLIYAYVKEFAIQYSLLNKILLCFGIIIFTLAIIMYPGESFKAALDGLNLWFNIVFPSLLPFFIGSELLINLGVVGFIGTLLEPVMRPIFNVPGSGSFAFIMSVTSGYPVGSKIVAQLYNNKMCNKSEAQRLLSFCSTSGPLYVIGAVAIGMLNMKEYGSLIISAHYLGALSVGLLFRFYKKNDRTKVPPQSGYIKRAFLNLKHTLSNEKRPFGQLLSESVRNSVNSMLLIGGFIVLFSVIIRLLTSSGIISIISDLMHMLLGFTGTSKSFLQSAASGFFEITVGCKLIASANAMVNLKILAICTVISWSGLSVHAQVAGMISSTDLDMKIYVLCKMLHGLFSGLYAYILLGIWDKNNVSQVLSVFSDRLNTFENISFLSRLFVSSGQFALILLFVISVSLVYAIVRKIYSAVNR</sequence>
<dbReference type="Proteomes" id="UP000050326">
    <property type="component" value="Unassembled WGS sequence"/>
</dbReference>
<keyword evidence="4" id="KW-1185">Reference proteome</keyword>
<dbReference type="NCBIfam" id="TIGR02871">
    <property type="entry name" value="spore_ylbJ"/>
    <property type="match status" value="1"/>
</dbReference>
<dbReference type="OrthoDB" id="1645614at2"/>
<keyword evidence="1" id="KW-0472">Membrane</keyword>
<evidence type="ECO:0000259" key="2">
    <source>
        <dbReference type="Pfam" id="PF07670"/>
    </source>
</evidence>
<feature type="transmembrane region" description="Helical" evidence="1">
    <location>
        <begin position="63"/>
        <end position="91"/>
    </location>
</feature>
<accession>A0A0N8NT64</accession>
<dbReference type="AlphaFoldDB" id="A0A0N8NT64"/>
<evidence type="ECO:0000313" key="3">
    <source>
        <dbReference type="EMBL" id="KPU43960.1"/>
    </source>
</evidence>
<evidence type="ECO:0000313" key="4">
    <source>
        <dbReference type="Proteomes" id="UP000050326"/>
    </source>
</evidence>
<protein>
    <submittedName>
        <fullName evidence="3">Sporulation integral membrane protein YlbJ</fullName>
    </submittedName>
</protein>
<feature type="transmembrane region" description="Helical" evidence="1">
    <location>
        <begin position="171"/>
        <end position="190"/>
    </location>
</feature>
<dbReference type="Pfam" id="PF07670">
    <property type="entry name" value="Gate"/>
    <property type="match status" value="1"/>
</dbReference>
<feature type="transmembrane region" description="Helical" evidence="1">
    <location>
        <begin position="145"/>
        <end position="165"/>
    </location>
</feature>
<proteinExistence type="predicted"/>
<comment type="caution">
    <text evidence="3">The sequence shown here is derived from an EMBL/GenBank/DDBJ whole genome shotgun (WGS) entry which is preliminary data.</text>
</comment>
<keyword evidence="1" id="KW-1133">Transmembrane helix</keyword>
<dbReference type="RefSeq" id="WP_054875170.1">
    <property type="nucleotide sequence ID" value="NZ_LKET01000032.1"/>
</dbReference>
<gene>
    <name evidence="3" type="primary">ylbJ</name>
    <name evidence="3" type="ORF">OXPF_21250</name>
</gene>
<dbReference type="EMBL" id="LKET01000032">
    <property type="protein sequence ID" value="KPU43960.1"/>
    <property type="molecule type" value="Genomic_DNA"/>
</dbReference>
<feature type="transmembrane region" description="Helical" evidence="1">
    <location>
        <begin position="313"/>
        <end position="332"/>
    </location>
</feature>
<dbReference type="InterPro" id="IPR011642">
    <property type="entry name" value="Gate_dom"/>
</dbReference>
<feature type="transmembrane region" description="Helical" evidence="1">
    <location>
        <begin position="241"/>
        <end position="267"/>
    </location>
</feature>
<dbReference type="STRING" id="36849.OXPF_21250"/>
<keyword evidence="1" id="KW-0812">Transmembrane</keyword>
<organism evidence="3 4">
    <name type="scientific">Oxobacter pfennigii</name>
    <dbReference type="NCBI Taxonomy" id="36849"/>
    <lineage>
        <taxon>Bacteria</taxon>
        <taxon>Bacillati</taxon>
        <taxon>Bacillota</taxon>
        <taxon>Clostridia</taxon>
        <taxon>Eubacteriales</taxon>
        <taxon>Clostridiaceae</taxon>
        <taxon>Oxobacter</taxon>
    </lineage>
</organism>
<feature type="transmembrane region" description="Helical" evidence="1">
    <location>
        <begin position="400"/>
        <end position="419"/>
    </location>
</feature>
<name>A0A0N8NT64_9CLOT</name>
<dbReference type="PATRIC" id="fig|36849.3.peg.2243"/>
<feature type="transmembrane region" description="Helical" evidence="1">
    <location>
        <begin position="30"/>
        <end position="51"/>
    </location>
</feature>
<dbReference type="InterPro" id="IPR014226">
    <property type="entry name" value="Spore_IM_YlbJ"/>
</dbReference>
<feature type="transmembrane region" description="Helical" evidence="1">
    <location>
        <begin position="344"/>
        <end position="367"/>
    </location>
</feature>
<evidence type="ECO:0000256" key="1">
    <source>
        <dbReference type="SAM" id="Phobius"/>
    </source>
</evidence>
<feature type="domain" description="Nucleoside transporter/FeoB GTPase Gate" evidence="2">
    <location>
        <begin position="68"/>
        <end position="163"/>
    </location>
</feature>
<feature type="transmembrane region" description="Helical" evidence="1">
    <location>
        <begin position="111"/>
        <end position="133"/>
    </location>
</feature>